<dbReference type="EMBL" id="RBKU01000001">
    <property type="protein sequence ID" value="RKR80464.1"/>
    <property type="molecule type" value="Genomic_DNA"/>
</dbReference>
<name>A0A495IWQ7_9SPHI</name>
<dbReference type="Proteomes" id="UP000268007">
    <property type="component" value="Unassembled WGS sequence"/>
</dbReference>
<keyword evidence="2" id="KW-1185">Reference proteome</keyword>
<sequence>MLAFTEQYASGIVNSGSHTARITSGQRLTLNKDHAWINDPALGLLLQKKLKQLVNTYNLGSKHHYMNNVFYEGDLPNEPAYADYRFREEAMNFLSLASESCS</sequence>
<protein>
    <submittedName>
        <fullName evidence="1">Uncharacterized protein</fullName>
    </submittedName>
</protein>
<proteinExistence type="predicted"/>
<comment type="caution">
    <text evidence="1">The sequence shown here is derived from an EMBL/GenBank/DDBJ whole genome shotgun (WGS) entry which is preliminary data.</text>
</comment>
<reference evidence="1 2" key="1">
    <citation type="submission" date="2018-10" db="EMBL/GenBank/DDBJ databases">
        <title>Genomic Encyclopedia of Archaeal and Bacterial Type Strains, Phase II (KMG-II): from individual species to whole genera.</title>
        <authorList>
            <person name="Goeker M."/>
        </authorList>
    </citation>
    <scope>NUCLEOTIDE SEQUENCE [LARGE SCALE GENOMIC DNA]</scope>
    <source>
        <strain evidence="1 2">DSM 18602</strain>
    </source>
</reference>
<gene>
    <name evidence="1" type="ORF">BDD43_0578</name>
</gene>
<organism evidence="1 2">
    <name type="scientific">Mucilaginibacter gracilis</name>
    <dbReference type="NCBI Taxonomy" id="423350"/>
    <lineage>
        <taxon>Bacteria</taxon>
        <taxon>Pseudomonadati</taxon>
        <taxon>Bacteroidota</taxon>
        <taxon>Sphingobacteriia</taxon>
        <taxon>Sphingobacteriales</taxon>
        <taxon>Sphingobacteriaceae</taxon>
        <taxon>Mucilaginibacter</taxon>
    </lineage>
</organism>
<evidence type="ECO:0000313" key="1">
    <source>
        <dbReference type="EMBL" id="RKR80464.1"/>
    </source>
</evidence>
<accession>A0A495IWQ7</accession>
<dbReference type="AlphaFoldDB" id="A0A495IWQ7"/>
<evidence type="ECO:0000313" key="2">
    <source>
        <dbReference type="Proteomes" id="UP000268007"/>
    </source>
</evidence>